<dbReference type="Proteomes" id="UP001152759">
    <property type="component" value="Chromosome 6"/>
</dbReference>
<name>A0A9P0AGC6_BEMTA</name>
<evidence type="ECO:0000313" key="3">
    <source>
        <dbReference type="EMBL" id="CAH0392262.1"/>
    </source>
</evidence>
<organism evidence="3 4">
    <name type="scientific">Bemisia tabaci</name>
    <name type="common">Sweetpotato whitefly</name>
    <name type="synonym">Aleurodes tabaci</name>
    <dbReference type="NCBI Taxonomy" id="7038"/>
    <lineage>
        <taxon>Eukaryota</taxon>
        <taxon>Metazoa</taxon>
        <taxon>Ecdysozoa</taxon>
        <taxon>Arthropoda</taxon>
        <taxon>Hexapoda</taxon>
        <taxon>Insecta</taxon>
        <taxon>Pterygota</taxon>
        <taxon>Neoptera</taxon>
        <taxon>Paraneoptera</taxon>
        <taxon>Hemiptera</taxon>
        <taxon>Sternorrhyncha</taxon>
        <taxon>Aleyrodoidea</taxon>
        <taxon>Aleyrodidae</taxon>
        <taxon>Aleyrodinae</taxon>
        <taxon>Bemisia</taxon>
    </lineage>
</organism>
<feature type="region of interest" description="Disordered" evidence="1">
    <location>
        <begin position="655"/>
        <end position="728"/>
    </location>
</feature>
<reference evidence="3" key="1">
    <citation type="submission" date="2021-12" db="EMBL/GenBank/DDBJ databases">
        <authorList>
            <person name="King R."/>
        </authorList>
    </citation>
    <scope>NUCLEOTIDE SEQUENCE</scope>
</reference>
<feature type="chain" id="PRO_5040299349" evidence="2">
    <location>
        <begin position="21"/>
        <end position="728"/>
    </location>
</feature>
<dbReference type="EMBL" id="OU963867">
    <property type="protein sequence ID" value="CAH0392262.1"/>
    <property type="molecule type" value="Genomic_DNA"/>
</dbReference>
<evidence type="ECO:0000256" key="1">
    <source>
        <dbReference type="SAM" id="MobiDB-lite"/>
    </source>
</evidence>
<keyword evidence="4" id="KW-1185">Reference proteome</keyword>
<sequence>MILLKHLVALGFLITCSVLCNDEKKPRPQTPWECNEWCHTELGCIHDEAPWGLQWVANGELGKKCQCQFDPAFLEYLESRGINHHSHIIRKLRKKGTHEVKSLLEKWEIPLTHDCESAAQSLIEEEHEHHIPEPTPPTSWQCNEQCHKALGCINDEAPWGLQWIAIGQLGKKCQCQFNPAFLEYLKSRNVNEQSAIETLRKGGTPRVERWLYEMMIDVTHDCESTAQSSIEEKHKHHIPDGDGLSCSENCSKDFGCINGSQGTRIPIAIGAIKEVKGSEKCECRISSQLKALLESKGLSRSQLKKTLDEVDTQIGAEEILKVIELVKIHTQQEVQFPITGSVSSGKEIKREHGLSEEKCKDKCRKEAGYRLVETKDKVVRAWITEGYIRPSRILPRTKKCECKSSEVLMNYMFLKRIDKQKFESLRKNKQWEEMKKWLNQHDLSLSVHGQERGDDEDGTSCTQKCGNSHGYIEGDTRGSHIFLMIGEINDNKFIKVQGRLQRDVADCECRINPILKELLKSKHLNVSEFEKANKNFEAEKWLLDHIHKRVHFLEPKKSLEGPRDLLTVKGCEEHCLENEGYIGFGPFNANRLKVANGKVVEDSRTGPKCNCEINGVFIDYLKKKGLDSKEFEAQRKLGNGKEWLKYHKIVITYKQASSPVTQRHQHPPSPAKREPHPLPLSSEQKNQHLPKEKNKYSRPPTDHAHHRQLPPPEQKNSVQMPAKQRTPN</sequence>
<evidence type="ECO:0000256" key="2">
    <source>
        <dbReference type="SAM" id="SignalP"/>
    </source>
</evidence>
<proteinExistence type="predicted"/>
<feature type="compositionally biased region" description="Polar residues" evidence="1">
    <location>
        <begin position="714"/>
        <end position="728"/>
    </location>
</feature>
<feature type="compositionally biased region" description="Basic and acidic residues" evidence="1">
    <location>
        <begin position="685"/>
        <end position="703"/>
    </location>
</feature>
<protein>
    <submittedName>
        <fullName evidence="3">Uncharacterized protein</fullName>
    </submittedName>
</protein>
<keyword evidence="2" id="KW-0732">Signal</keyword>
<feature type="signal peptide" evidence="2">
    <location>
        <begin position="1"/>
        <end position="20"/>
    </location>
</feature>
<gene>
    <name evidence="3" type="ORF">BEMITA_LOCUS10796</name>
</gene>
<evidence type="ECO:0000313" key="4">
    <source>
        <dbReference type="Proteomes" id="UP001152759"/>
    </source>
</evidence>
<accession>A0A9P0AGC6</accession>
<dbReference type="AlphaFoldDB" id="A0A9P0AGC6"/>